<name>A0A328BMI3_9CAUL</name>
<evidence type="ECO:0000313" key="2">
    <source>
        <dbReference type="EMBL" id="RAK67749.1"/>
    </source>
</evidence>
<dbReference type="SUPFAM" id="SSF54593">
    <property type="entry name" value="Glyoxalase/Bleomycin resistance protein/Dihydroxybiphenyl dioxygenase"/>
    <property type="match status" value="1"/>
</dbReference>
<feature type="domain" description="PhnB-like" evidence="1">
    <location>
        <begin position="7"/>
        <end position="122"/>
    </location>
</feature>
<dbReference type="InterPro" id="IPR029068">
    <property type="entry name" value="Glyas_Bleomycin-R_OHBP_Dase"/>
</dbReference>
<gene>
    <name evidence="2" type="ORF">DJ019_07555</name>
</gene>
<evidence type="ECO:0000313" key="3">
    <source>
        <dbReference type="Proteomes" id="UP000249524"/>
    </source>
</evidence>
<evidence type="ECO:0000259" key="1">
    <source>
        <dbReference type="Pfam" id="PF06983"/>
    </source>
</evidence>
<dbReference type="InterPro" id="IPR028973">
    <property type="entry name" value="PhnB-like"/>
</dbReference>
<dbReference type="PANTHER" id="PTHR33990">
    <property type="entry name" value="PROTEIN YJDN-RELATED"/>
    <property type="match status" value="1"/>
</dbReference>
<dbReference type="RefSeq" id="WP_111275358.1">
    <property type="nucleotide sequence ID" value="NZ_QFYS01000002.1"/>
</dbReference>
<dbReference type="Proteomes" id="UP000249524">
    <property type="component" value="Unassembled WGS sequence"/>
</dbReference>
<dbReference type="PANTHER" id="PTHR33990:SF2">
    <property type="entry name" value="PHNB-LIKE DOMAIN-CONTAINING PROTEIN"/>
    <property type="match status" value="1"/>
</dbReference>
<dbReference type="EMBL" id="QFYS01000002">
    <property type="protein sequence ID" value="RAK67749.1"/>
    <property type="molecule type" value="Genomic_DNA"/>
</dbReference>
<comment type="caution">
    <text evidence="2">The sequence shown here is derived from an EMBL/GenBank/DDBJ whole genome shotgun (WGS) entry which is preliminary data.</text>
</comment>
<organism evidence="2 3">
    <name type="scientific">Phenylobacterium kunshanense</name>
    <dbReference type="NCBI Taxonomy" id="1445034"/>
    <lineage>
        <taxon>Bacteria</taxon>
        <taxon>Pseudomonadati</taxon>
        <taxon>Pseudomonadota</taxon>
        <taxon>Alphaproteobacteria</taxon>
        <taxon>Caulobacterales</taxon>
        <taxon>Caulobacteraceae</taxon>
        <taxon>Phenylobacterium</taxon>
    </lineage>
</organism>
<dbReference type="Gene3D" id="3.10.180.10">
    <property type="entry name" value="2,3-Dihydroxybiphenyl 1,2-Dioxygenase, domain 1"/>
    <property type="match status" value="1"/>
</dbReference>
<dbReference type="CDD" id="cd06588">
    <property type="entry name" value="PhnB_like"/>
    <property type="match status" value="1"/>
</dbReference>
<sequence length="164" mass="17969">MPKLNSKITPCLWFDREALAAAEFYCAIFPNSRVTDVSRYPENLPGDRAGEVLTVVFELDGQRFRGLNGGPQFTFSEAISFEIEVETQGELDRYWDALLADGGVESQCGWLKDRFGLSWQVVPKQLGELMTSEDKAKAGRVAAAMMQMVKLDIAALEAAAAAAG</sequence>
<protein>
    <submittedName>
        <fullName evidence="2">VOC family protein</fullName>
    </submittedName>
</protein>
<dbReference type="InterPro" id="IPR009725">
    <property type="entry name" value="3_dmu_93_MTrfase"/>
</dbReference>
<keyword evidence="3" id="KW-1185">Reference proteome</keyword>
<dbReference type="AlphaFoldDB" id="A0A328BMI3"/>
<accession>A0A328BMI3</accession>
<reference evidence="2 3" key="1">
    <citation type="submission" date="2018-05" db="EMBL/GenBank/DDBJ databases">
        <authorList>
            <person name="Lanie J.A."/>
            <person name="Ng W.-L."/>
            <person name="Kazmierczak K.M."/>
            <person name="Andrzejewski T.M."/>
            <person name="Davidsen T.M."/>
            <person name="Wayne K.J."/>
            <person name="Tettelin H."/>
            <person name="Glass J.I."/>
            <person name="Rusch D."/>
            <person name="Podicherti R."/>
            <person name="Tsui H.-C.T."/>
            <person name="Winkler M.E."/>
        </authorList>
    </citation>
    <scope>NUCLEOTIDE SEQUENCE [LARGE SCALE GENOMIC DNA]</scope>
    <source>
        <strain evidence="2 3">BUT-10</strain>
    </source>
</reference>
<dbReference type="OrthoDB" id="9806473at2"/>
<proteinExistence type="predicted"/>
<dbReference type="Pfam" id="PF06983">
    <property type="entry name" value="3-dmu-9_3-mt"/>
    <property type="match status" value="1"/>
</dbReference>
<dbReference type="PIRSF" id="PIRSF021700">
    <property type="entry name" value="3_dmu_93_MTrfase"/>
    <property type="match status" value="1"/>
</dbReference>